<feature type="chain" id="PRO_5044739892" evidence="1">
    <location>
        <begin position="20"/>
        <end position="124"/>
    </location>
</feature>
<accession>W6NFP4</accession>
<dbReference type="OMA" id="GTIHPRW"/>
<reference evidence="4" key="3">
    <citation type="submission" date="2020-12" db="UniProtKB">
        <authorList>
            <consortium name="WormBaseParasite"/>
        </authorList>
    </citation>
    <scope>IDENTIFICATION</scope>
    <source>
        <strain evidence="4">MHco3</strain>
    </source>
</reference>
<reference evidence="2" key="2">
    <citation type="submission" date="2013-05" db="EMBL/GenBank/DDBJ databases">
        <title>The genome and transcriptome of Haemonchus contortus: a key model parasite for drug and vaccine discovery.</title>
        <authorList>
            <person name="Laing R."/>
            <person name="Kikuchi T."/>
            <person name="Martinelli A."/>
            <person name="Tsai I.J."/>
            <person name="Beech R.N."/>
            <person name="Redman E."/>
            <person name="Holroyd N."/>
            <person name="Bartley D.J."/>
            <person name="Beasley H."/>
            <person name="Britton C."/>
            <person name="Curran D."/>
            <person name="Devaney E."/>
            <person name="Gilabert A."/>
            <person name="Jackson F."/>
            <person name="Hunt M."/>
            <person name="Johnston S."/>
            <person name="Kryukov I."/>
            <person name="Li K."/>
            <person name="Morrison A.A."/>
            <person name="Reid A.J."/>
            <person name="Sargison N."/>
            <person name="Saunders G."/>
            <person name="Wasmuth J.D."/>
            <person name="Wolstenholme A."/>
            <person name="Berriman M."/>
            <person name="Gilleard J.S."/>
            <person name="Cotton J.A."/>
        </authorList>
    </citation>
    <scope>NUCLEOTIDE SEQUENCE [LARGE SCALE GENOMIC DNA]</scope>
    <source>
        <strain evidence="2">ISE/inbred ISE</strain>
    </source>
</reference>
<reference evidence="2" key="1">
    <citation type="submission" date="2013-03" db="EMBL/GenBank/DDBJ databases">
        <authorList>
            <person name="Aslett M."/>
        </authorList>
    </citation>
    <scope>NUCLEOTIDE SEQUENCE [LARGE SCALE GENOMIC DNA]</scope>
    <source>
        <strain evidence="2">ISE/inbred ISE</strain>
    </source>
</reference>
<dbReference type="Proteomes" id="UP000025227">
    <property type="component" value="Unplaced"/>
</dbReference>
<dbReference type="AlphaFoldDB" id="W6NFP4"/>
<keyword evidence="1" id="KW-0732">Signal</keyword>
<sequence length="124" mass="14129">MLLAFRFYVFLLCIRIAEHCQPKKAEVPPVIPTPSEIPAPPEAQQDDSLCYACRNFLSQFQKSVPIKVEAVLNGTRDFARSYIPYYSNVGGYVDDFAIKCTRGFVELLCGTIHPRWLCTQFLMC</sequence>
<gene>
    <name evidence="2" type="ORF">HCOI_01168400</name>
</gene>
<dbReference type="WBParaSite" id="HCON_00063820-00001">
    <property type="protein sequence ID" value="HCON_00063820-00001"/>
    <property type="gene ID" value="HCON_00063820"/>
</dbReference>
<evidence type="ECO:0000313" key="4">
    <source>
        <dbReference type="WBParaSite" id="HCON_00063820-00001"/>
    </source>
</evidence>
<keyword evidence="3" id="KW-1185">Reference proteome</keyword>
<evidence type="ECO:0000256" key="1">
    <source>
        <dbReference type="SAM" id="SignalP"/>
    </source>
</evidence>
<dbReference type="EMBL" id="CAVP010058486">
    <property type="protein sequence ID" value="CDL94749.1"/>
    <property type="molecule type" value="Genomic_DNA"/>
</dbReference>
<proteinExistence type="predicted"/>
<evidence type="ECO:0000313" key="2">
    <source>
        <dbReference type="EMBL" id="CDL94749.1"/>
    </source>
</evidence>
<feature type="signal peptide" evidence="1">
    <location>
        <begin position="1"/>
        <end position="19"/>
    </location>
</feature>
<name>W6NFP4_HAECO</name>
<dbReference type="OrthoDB" id="10301701at2759"/>
<evidence type="ECO:0000313" key="3">
    <source>
        <dbReference type="Proteomes" id="UP000025227"/>
    </source>
</evidence>
<organism evidence="2">
    <name type="scientific">Haemonchus contortus</name>
    <name type="common">Barber pole worm</name>
    <dbReference type="NCBI Taxonomy" id="6289"/>
    <lineage>
        <taxon>Eukaryota</taxon>
        <taxon>Metazoa</taxon>
        <taxon>Ecdysozoa</taxon>
        <taxon>Nematoda</taxon>
        <taxon>Chromadorea</taxon>
        <taxon>Rhabditida</taxon>
        <taxon>Rhabditina</taxon>
        <taxon>Rhabditomorpha</taxon>
        <taxon>Strongyloidea</taxon>
        <taxon>Trichostrongylidae</taxon>
        <taxon>Haemonchus</taxon>
    </lineage>
</organism>
<protein>
    <submittedName>
        <fullName evidence="4">Saposin B-type domain-containing protein</fullName>
    </submittedName>
</protein>